<dbReference type="Proteomes" id="UP000520011">
    <property type="component" value="Unassembled WGS sequence"/>
</dbReference>
<protein>
    <submittedName>
        <fullName evidence="2">Uncharacterized protein</fullName>
    </submittedName>
</protein>
<sequence length="118" mass="13811">MKKKRGDFMPIAFTPDEIIKANKLLEISQKKLKEEIAEKERLAIDFSEGILGVILSYDLYKKMVEQIEELEEKIMELEIAEILAKRNPDHQETKWIAYEEGSILKEFQRIRNGNTTTP</sequence>
<evidence type="ECO:0000313" key="3">
    <source>
        <dbReference type="Proteomes" id="UP000520011"/>
    </source>
</evidence>
<organism evidence="2 3">
    <name type="scientific">Anoxybacteroides tepidamans</name>
    <dbReference type="NCBI Taxonomy" id="265948"/>
    <lineage>
        <taxon>Bacteria</taxon>
        <taxon>Bacillati</taxon>
        <taxon>Bacillota</taxon>
        <taxon>Bacilli</taxon>
        <taxon>Bacillales</taxon>
        <taxon>Anoxybacillaceae</taxon>
        <taxon>Anoxybacteroides</taxon>
    </lineage>
</organism>
<gene>
    <name evidence="2" type="ORF">HNQ34_003325</name>
</gene>
<comment type="caution">
    <text evidence="2">The sequence shown here is derived from an EMBL/GenBank/DDBJ whole genome shotgun (WGS) entry which is preliminary data.</text>
</comment>
<name>A0A7W8IUP2_9BACL</name>
<dbReference type="RefSeq" id="WP_183256367.1">
    <property type="nucleotide sequence ID" value="NZ_JACHEP010000032.1"/>
</dbReference>
<evidence type="ECO:0000256" key="1">
    <source>
        <dbReference type="SAM" id="Coils"/>
    </source>
</evidence>
<keyword evidence="3" id="KW-1185">Reference proteome</keyword>
<evidence type="ECO:0000313" key="2">
    <source>
        <dbReference type="EMBL" id="MBB5326206.1"/>
    </source>
</evidence>
<dbReference type="EMBL" id="JACHEP010000032">
    <property type="protein sequence ID" value="MBB5326206.1"/>
    <property type="molecule type" value="Genomic_DNA"/>
</dbReference>
<accession>A0A7W8IUP2</accession>
<keyword evidence="1" id="KW-0175">Coiled coil</keyword>
<reference evidence="2 3" key="1">
    <citation type="submission" date="2020-08" db="EMBL/GenBank/DDBJ databases">
        <title>Genomic Encyclopedia of Type Strains, Phase IV (KMG-IV): sequencing the most valuable type-strain genomes for metagenomic binning, comparative biology and taxonomic classification.</title>
        <authorList>
            <person name="Goeker M."/>
        </authorList>
    </citation>
    <scope>NUCLEOTIDE SEQUENCE [LARGE SCALE GENOMIC DNA]</scope>
    <source>
        <strain evidence="2 3">DSM 16325</strain>
    </source>
</reference>
<feature type="coiled-coil region" evidence="1">
    <location>
        <begin position="22"/>
        <end position="87"/>
    </location>
</feature>
<dbReference type="AlphaFoldDB" id="A0A7W8IUP2"/>
<proteinExistence type="predicted"/>